<organism evidence="1 2">
    <name type="scientific">Byssothecium circinans</name>
    <dbReference type="NCBI Taxonomy" id="147558"/>
    <lineage>
        <taxon>Eukaryota</taxon>
        <taxon>Fungi</taxon>
        <taxon>Dikarya</taxon>
        <taxon>Ascomycota</taxon>
        <taxon>Pezizomycotina</taxon>
        <taxon>Dothideomycetes</taxon>
        <taxon>Pleosporomycetidae</taxon>
        <taxon>Pleosporales</taxon>
        <taxon>Massarineae</taxon>
        <taxon>Massarinaceae</taxon>
        <taxon>Byssothecium</taxon>
    </lineage>
</organism>
<protein>
    <submittedName>
        <fullName evidence="1">Uncharacterized protein</fullName>
    </submittedName>
</protein>
<sequence length="95" mass="10108">MVASEIIFARVYPCEPHTPPALPPLVQSPDPKDLRIWYDSGTPVGLEHQLIVHTLAGTLRATCSAINGSIPGIVSSASNTAGIYKVIKDISKTNV</sequence>
<keyword evidence="2" id="KW-1185">Reference proteome</keyword>
<gene>
    <name evidence="1" type="ORF">CC80DRAFT_490208</name>
</gene>
<evidence type="ECO:0000313" key="2">
    <source>
        <dbReference type="Proteomes" id="UP000800035"/>
    </source>
</evidence>
<proteinExistence type="predicted"/>
<reference evidence="1" key="1">
    <citation type="journal article" date="2020" name="Stud. Mycol.">
        <title>101 Dothideomycetes genomes: a test case for predicting lifestyles and emergence of pathogens.</title>
        <authorList>
            <person name="Haridas S."/>
            <person name="Albert R."/>
            <person name="Binder M."/>
            <person name="Bloem J."/>
            <person name="Labutti K."/>
            <person name="Salamov A."/>
            <person name="Andreopoulos B."/>
            <person name="Baker S."/>
            <person name="Barry K."/>
            <person name="Bills G."/>
            <person name="Bluhm B."/>
            <person name="Cannon C."/>
            <person name="Castanera R."/>
            <person name="Culley D."/>
            <person name="Daum C."/>
            <person name="Ezra D."/>
            <person name="Gonzalez J."/>
            <person name="Henrissat B."/>
            <person name="Kuo A."/>
            <person name="Liang C."/>
            <person name="Lipzen A."/>
            <person name="Lutzoni F."/>
            <person name="Magnuson J."/>
            <person name="Mondo S."/>
            <person name="Nolan M."/>
            <person name="Ohm R."/>
            <person name="Pangilinan J."/>
            <person name="Park H.-J."/>
            <person name="Ramirez L."/>
            <person name="Alfaro M."/>
            <person name="Sun H."/>
            <person name="Tritt A."/>
            <person name="Yoshinaga Y."/>
            <person name="Zwiers L.-H."/>
            <person name="Turgeon B."/>
            <person name="Goodwin S."/>
            <person name="Spatafora J."/>
            <person name="Crous P."/>
            <person name="Grigoriev I."/>
        </authorList>
    </citation>
    <scope>NUCLEOTIDE SEQUENCE</scope>
    <source>
        <strain evidence="1">CBS 675.92</strain>
    </source>
</reference>
<dbReference type="AlphaFoldDB" id="A0A6A5U3I5"/>
<dbReference type="Proteomes" id="UP000800035">
    <property type="component" value="Unassembled WGS sequence"/>
</dbReference>
<evidence type="ECO:0000313" key="1">
    <source>
        <dbReference type="EMBL" id="KAF1959238.1"/>
    </source>
</evidence>
<name>A0A6A5U3I5_9PLEO</name>
<dbReference type="EMBL" id="ML976985">
    <property type="protein sequence ID" value="KAF1959238.1"/>
    <property type="molecule type" value="Genomic_DNA"/>
</dbReference>
<accession>A0A6A5U3I5</accession>